<keyword evidence="4" id="KW-0479">Metal-binding</keyword>
<dbReference type="RefSeq" id="WP_004847825.1">
    <property type="nucleotide sequence ID" value="NZ_AP028249.1"/>
</dbReference>
<keyword evidence="2 4" id="KW-0547">Nucleotide-binding</keyword>
<dbReference type="EC" id="6.3.3.2" evidence="4"/>
<evidence type="ECO:0000313" key="6">
    <source>
        <dbReference type="Proteomes" id="UP000292665"/>
    </source>
</evidence>
<dbReference type="GO" id="GO:0005524">
    <property type="term" value="F:ATP binding"/>
    <property type="evidence" value="ECO:0007669"/>
    <property type="project" value="UniProtKB-KW"/>
</dbReference>
<keyword evidence="3 4" id="KW-0067">ATP-binding</keyword>
<dbReference type="GeneID" id="97328842"/>
<reference evidence="5 6" key="1">
    <citation type="journal article" date="2019" name="Science, e1252229">
        <title>Invertible promoters mediate bacterial phase variation, antibiotic resistance, and host adaptation in the gut.</title>
        <authorList>
            <person name="Jiang X."/>
            <person name="Hall A.B."/>
            <person name="Arthur T.D."/>
            <person name="Plichta D.R."/>
            <person name="Covington C.T."/>
            <person name="Poyet M."/>
            <person name="Crothers J."/>
            <person name="Moses P.L."/>
            <person name="Tolonen A.C."/>
            <person name="Vlamakis H."/>
            <person name="Alm E.J."/>
            <person name="Xavier R.J."/>
        </authorList>
    </citation>
    <scope>NUCLEOTIDE SEQUENCE [LARGE SCALE GENOMIC DNA]</scope>
    <source>
        <strain evidence="6">aa_0143</strain>
    </source>
</reference>
<evidence type="ECO:0000256" key="4">
    <source>
        <dbReference type="RuleBase" id="RU361279"/>
    </source>
</evidence>
<accession>A0A414TZU4</accession>
<dbReference type="InterPro" id="IPR002698">
    <property type="entry name" value="FTHF_cligase"/>
</dbReference>
<comment type="cofactor">
    <cofactor evidence="4">
        <name>Mg(2+)</name>
        <dbReference type="ChEBI" id="CHEBI:18420"/>
    </cofactor>
</comment>
<dbReference type="GO" id="GO:0009396">
    <property type="term" value="P:folic acid-containing compound biosynthetic process"/>
    <property type="evidence" value="ECO:0007669"/>
    <property type="project" value="TreeGrafter"/>
</dbReference>
<dbReference type="Pfam" id="PF01812">
    <property type="entry name" value="5-FTHF_cyc-lig"/>
    <property type="match status" value="1"/>
</dbReference>
<dbReference type="Gene3D" id="3.40.50.10420">
    <property type="entry name" value="NagB/RpiA/CoA transferase-like"/>
    <property type="match status" value="1"/>
</dbReference>
<dbReference type="SUPFAM" id="SSF100950">
    <property type="entry name" value="NagB/RpiA/CoA transferase-like"/>
    <property type="match status" value="1"/>
</dbReference>
<dbReference type="InterPro" id="IPR037171">
    <property type="entry name" value="NagB/RpiA_transferase-like"/>
</dbReference>
<comment type="similarity">
    <text evidence="1 4">Belongs to the 5-formyltetrahydrofolate cyclo-ligase family.</text>
</comment>
<dbReference type="AlphaFoldDB" id="A0A414TZU4"/>
<name>A0A414TZU4_9FIRM</name>
<dbReference type="Proteomes" id="UP000292665">
    <property type="component" value="Unassembled WGS sequence"/>
</dbReference>
<gene>
    <name evidence="5" type="ORF">EAI93_12755</name>
</gene>
<dbReference type="PANTHER" id="PTHR23407">
    <property type="entry name" value="ATPASE INHIBITOR/5-FORMYLTETRAHYDROFOLATE CYCLO-LIGASE"/>
    <property type="match status" value="1"/>
</dbReference>
<dbReference type="InterPro" id="IPR024185">
    <property type="entry name" value="FTHF_cligase-like_sf"/>
</dbReference>
<keyword evidence="4" id="KW-0460">Magnesium</keyword>
<dbReference type="EMBL" id="RCYR01000038">
    <property type="protein sequence ID" value="RYS77019.1"/>
    <property type="molecule type" value="Genomic_DNA"/>
</dbReference>
<dbReference type="GO" id="GO:0035999">
    <property type="term" value="P:tetrahydrofolate interconversion"/>
    <property type="evidence" value="ECO:0007669"/>
    <property type="project" value="TreeGrafter"/>
</dbReference>
<proteinExistence type="inferred from homology"/>
<dbReference type="PIRSF" id="PIRSF006806">
    <property type="entry name" value="FTHF_cligase"/>
    <property type="match status" value="1"/>
</dbReference>
<evidence type="ECO:0000256" key="3">
    <source>
        <dbReference type="ARBA" id="ARBA00022840"/>
    </source>
</evidence>
<dbReference type="GO" id="GO:0046872">
    <property type="term" value="F:metal ion binding"/>
    <property type="evidence" value="ECO:0007669"/>
    <property type="project" value="UniProtKB-KW"/>
</dbReference>
<sequence length="194" mass="21623">METKRDIRKMMTALRAAMSEKERAEAGRIIAARLFSSKVYEDAGTVCCYASFGSEVPTEEIIEESLRRGKCAAVPKVTGKQKMKFALIHSMADLKAGFHGIPEPESWCREIPKCGSKLLVIVPGVVFDRAGNRIGYGGGYYDSYLKQADCIKVGVAFDFQCVEQIVPEVHDVPVDYIITEKEMITCRQACQEIR</sequence>
<keyword evidence="5" id="KW-0436">Ligase</keyword>
<protein>
    <recommendedName>
        <fullName evidence="4">5-formyltetrahydrofolate cyclo-ligase</fullName>
        <ecNumber evidence="4">6.3.3.2</ecNumber>
    </recommendedName>
</protein>
<evidence type="ECO:0000256" key="2">
    <source>
        <dbReference type="ARBA" id="ARBA00022741"/>
    </source>
</evidence>
<evidence type="ECO:0000313" key="5">
    <source>
        <dbReference type="EMBL" id="RYS77019.1"/>
    </source>
</evidence>
<dbReference type="PANTHER" id="PTHR23407:SF1">
    <property type="entry name" value="5-FORMYLTETRAHYDROFOLATE CYCLO-LIGASE"/>
    <property type="match status" value="1"/>
</dbReference>
<dbReference type="NCBIfam" id="TIGR02727">
    <property type="entry name" value="MTHFS_bact"/>
    <property type="match status" value="1"/>
</dbReference>
<organism evidence="5 6">
    <name type="scientific">[Ruminococcus] torques</name>
    <dbReference type="NCBI Taxonomy" id="33039"/>
    <lineage>
        <taxon>Bacteria</taxon>
        <taxon>Bacillati</taxon>
        <taxon>Bacillota</taxon>
        <taxon>Clostridia</taxon>
        <taxon>Lachnospirales</taxon>
        <taxon>Lachnospiraceae</taxon>
        <taxon>Mediterraneibacter</taxon>
    </lineage>
</organism>
<comment type="caution">
    <text evidence="5">The sequence shown here is derived from an EMBL/GenBank/DDBJ whole genome shotgun (WGS) entry which is preliminary data.</text>
</comment>
<evidence type="ECO:0000256" key="1">
    <source>
        <dbReference type="ARBA" id="ARBA00010638"/>
    </source>
</evidence>
<comment type="catalytic activity">
    <reaction evidence="4">
        <text>(6S)-5-formyl-5,6,7,8-tetrahydrofolate + ATP = (6R)-5,10-methenyltetrahydrofolate + ADP + phosphate</text>
        <dbReference type="Rhea" id="RHEA:10488"/>
        <dbReference type="ChEBI" id="CHEBI:30616"/>
        <dbReference type="ChEBI" id="CHEBI:43474"/>
        <dbReference type="ChEBI" id="CHEBI:57455"/>
        <dbReference type="ChEBI" id="CHEBI:57457"/>
        <dbReference type="ChEBI" id="CHEBI:456216"/>
        <dbReference type="EC" id="6.3.3.2"/>
    </reaction>
</comment>
<dbReference type="GO" id="GO:0030272">
    <property type="term" value="F:5-formyltetrahydrofolate cyclo-ligase activity"/>
    <property type="evidence" value="ECO:0007669"/>
    <property type="project" value="UniProtKB-EC"/>
</dbReference>